<evidence type="ECO:0000313" key="3">
    <source>
        <dbReference type="Proteomes" id="UP001549749"/>
    </source>
</evidence>
<organism evidence="2 3">
    <name type="scientific">Chitinophaga defluvii</name>
    <dbReference type="NCBI Taxonomy" id="3163343"/>
    <lineage>
        <taxon>Bacteria</taxon>
        <taxon>Pseudomonadati</taxon>
        <taxon>Bacteroidota</taxon>
        <taxon>Chitinophagia</taxon>
        <taxon>Chitinophagales</taxon>
        <taxon>Chitinophagaceae</taxon>
        <taxon>Chitinophaga</taxon>
    </lineage>
</organism>
<dbReference type="PROSITE" id="PS51257">
    <property type="entry name" value="PROKAR_LIPOPROTEIN"/>
    <property type="match status" value="1"/>
</dbReference>
<reference evidence="2 3" key="1">
    <citation type="submission" date="2024-06" db="EMBL/GenBank/DDBJ databases">
        <title>Chitinophaga defluvii sp. nov., isolated from municipal sewage.</title>
        <authorList>
            <person name="Zhang L."/>
        </authorList>
    </citation>
    <scope>NUCLEOTIDE SEQUENCE [LARGE SCALE GENOMIC DNA]</scope>
    <source>
        <strain evidence="2 3">H8</strain>
    </source>
</reference>
<feature type="signal peptide" evidence="1">
    <location>
        <begin position="1"/>
        <end position="20"/>
    </location>
</feature>
<keyword evidence="3" id="KW-1185">Reference proteome</keyword>
<sequence>MKTMLSLGICISLLFSCSSTQLLTSWKSPEATARKFNKILIGGMMGAKDRELRENIENALVQSLKAKGLNAFSAYQTYGPKAFEGLSEKEAAQKVTADGFDGAFTIVLLDRSKEKNYTPGSMYYSPYAIGYSRYWRHYYTLYDRVYTPGYYTTSTNYVLEANFFNLAAGADALEYSAQTKTFDPGSAQALAAEFTRTVVDDMIKKGVITN</sequence>
<protein>
    <recommendedName>
        <fullName evidence="4">DUF4136 domain-containing protein</fullName>
    </recommendedName>
</protein>
<accession>A0ABV2SYZ3</accession>
<keyword evidence="1" id="KW-0732">Signal</keyword>
<gene>
    <name evidence="2" type="ORF">ABR189_01375</name>
</gene>
<dbReference type="EMBL" id="JBEXAC010000001">
    <property type="protein sequence ID" value="MET6995993.1"/>
    <property type="molecule type" value="Genomic_DNA"/>
</dbReference>
<evidence type="ECO:0008006" key="4">
    <source>
        <dbReference type="Google" id="ProtNLM"/>
    </source>
</evidence>
<feature type="chain" id="PRO_5045927208" description="DUF4136 domain-containing protein" evidence="1">
    <location>
        <begin position="21"/>
        <end position="210"/>
    </location>
</feature>
<evidence type="ECO:0000256" key="1">
    <source>
        <dbReference type="SAM" id="SignalP"/>
    </source>
</evidence>
<dbReference type="RefSeq" id="WP_354658640.1">
    <property type="nucleotide sequence ID" value="NZ_JBEXAC010000001.1"/>
</dbReference>
<proteinExistence type="predicted"/>
<comment type="caution">
    <text evidence="2">The sequence shown here is derived from an EMBL/GenBank/DDBJ whole genome shotgun (WGS) entry which is preliminary data.</text>
</comment>
<name>A0ABV2SYZ3_9BACT</name>
<dbReference type="Proteomes" id="UP001549749">
    <property type="component" value="Unassembled WGS sequence"/>
</dbReference>
<evidence type="ECO:0000313" key="2">
    <source>
        <dbReference type="EMBL" id="MET6995993.1"/>
    </source>
</evidence>